<keyword evidence="7" id="KW-0812">Transmembrane</keyword>
<evidence type="ECO:0000256" key="6">
    <source>
        <dbReference type="RuleBase" id="RU000716"/>
    </source>
</evidence>
<evidence type="ECO:0000256" key="3">
    <source>
        <dbReference type="ARBA" id="ARBA00023082"/>
    </source>
</evidence>
<protein>
    <recommendedName>
        <fullName evidence="6">RNA polymerase sigma factor</fullName>
    </recommendedName>
</protein>
<gene>
    <name evidence="10" type="ORF">CHA01nite_22260</name>
</gene>
<dbReference type="RefSeq" id="WP_146941487.1">
    <property type="nucleotide sequence ID" value="NZ_BJYJ01000010.1"/>
</dbReference>
<proteinExistence type="inferred from homology"/>
<keyword evidence="7" id="KW-1133">Transmembrane helix</keyword>
<dbReference type="PANTHER" id="PTHR43133:SF46">
    <property type="entry name" value="RNA POLYMERASE SIGMA-70 FACTOR ECF SUBFAMILY"/>
    <property type="match status" value="1"/>
</dbReference>
<keyword evidence="3 6" id="KW-0731">Sigma factor</keyword>
<dbReference type="SUPFAM" id="SSF88946">
    <property type="entry name" value="Sigma2 domain of RNA polymerase sigma factors"/>
    <property type="match status" value="1"/>
</dbReference>
<evidence type="ECO:0000256" key="1">
    <source>
        <dbReference type="ARBA" id="ARBA00010641"/>
    </source>
</evidence>
<dbReference type="CDD" id="cd06171">
    <property type="entry name" value="Sigma70_r4"/>
    <property type="match status" value="1"/>
</dbReference>
<dbReference type="GO" id="GO:0003677">
    <property type="term" value="F:DNA binding"/>
    <property type="evidence" value="ECO:0007669"/>
    <property type="project" value="UniProtKB-KW"/>
</dbReference>
<dbReference type="InterPro" id="IPR039425">
    <property type="entry name" value="RNA_pol_sigma-70-like"/>
</dbReference>
<evidence type="ECO:0000256" key="4">
    <source>
        <dbReference type="ARBA" id="ARBA00023125"/>
    </source>
</evidence>
<dbReference type="Pfam" id="PF08281">
    <property type="entry name" value="Sigma70_r4_2"/>
    <property type="match status" value="1"/>
</dbReference>
<reference evidence="10 11" key="1">
    <citation type="submission" date="2019-07" db="EMBL/GenBank/DDBJ databases">
        <title>Whole genome shotgun sequence of Chryseobacterium hagamense NBRC 105253.</title>
        <authorList>
            <person name="Hosoyama A."/>
            <person name="Uohara A."/>
            <person name="Ohji S."/>
            <person name="Ichikawa N."/>
        </authorList>
    </citation>
    <scope>NUCLEOTIDE SEQUENCE [LARGE SCALE GENOMIC DNA]</scope>
    <source>
        <strain evidence="10 11">NBRC 105253</strain>
    </source>
</reference>
<keyword evidence="2 6" id="KW-0805">Transcription regulation</keyword>
<keyword evidence="11" id="KW-1185">Reference proteome</keyword>
<dbReference type="Proteomes" id="UP000321863">
    <property type="component" value="Unassembled WGS sequence"/>
</dbReference>
<dbReference type="Pfam" id="PF04542">
    <property type="entry name" value="Sigma70_r2"/>
    <property type="match status" value="1"/>
</dbReference>
<comment type="similarity">
    <text evidence="1 6">Belongs to the sigma-70 factor family. ECF subfamily.</text>
</comment>
<keyword evidence="4 6" id="KW-0238">DNA-binding</keyword>
<sequence>MSTINWQHIYQDYSPKLLGICRRYIQDIYTAEDIVQDSFITAIQKNDQLNDEKALLAWLKKIVVNNALQHIRKHSKESFVAAESSEIQDPYSEMDHSLSEEKNIFIYDFTHEELLSSIDSLPPHHKSVFNLYFIENHSHAEISGLLGITVNTSKSHLLRAKKSVQQYLMNNILQQNTPKKKLAQLFVIFGLGGLLWAQTFKSKFADFKISPSKKLKIPSDLTKVSILPSNNSLNRKIIISGTLLIMILTSVFFLHPGNRFFITNHSAILLESTDAVHAELKDHQPIKNKPAAKEVQNPTEQNIKEELLADNRIDNRQKTQSTEEKLQRHSLRNAMGKDTVHELPQKVMVVKKIIKRDTIFVEK</sequence>
<dbReference type="InterPro" id="IPR013249">
    <property type="entry name" value="RNA_pol_sigma70_r4_t2"/>
</dbReference>
<dbReference type="InterPro" id="IPR036388">
    <property type="entry name" value="WH-like_DNA-bd_sf"/>
</dbReference>
<dbReference type="InterPro" id="IPR014284">
    <property type="entry name" value="RNA_pol_sigma-70_dom"/>
</dbReference>
<keyword evidence="7" id="KW-0472">Membrane</keyword>
<dbReference type="InterPro" id="IPR007627">
    <property type="entry name" value="RNA_pol_sigma70_r2"/>
</dbReference>
<dbReference type="PROSITE" id="PS01063">
    <property type="entry name" value="SIGMA70_ECF"/>
    <property type="match status" value="1"/>
</dbReference>
<dbReference type="InterPro" id="IPR000838">
    <property type="entry name" value="RNA_pol_sigma70_ECF_CS"/>
</dbReference>
<dbReference type="SUPFAM" id="SSF88659">
    <property type="entry name" value="Sigma3 and sigma4 domains of RNA polymerase sigma factors"/>
    <property type="match status" value="1"/>
</dbReference>
<feature type="transmembrane region" description="Helical" evidence="7">
    <location>
        <begin position="237"/>
        <end position="254"/>
    </location>
</feature>
<feature type="domain" description="RNA polymerase sigma-70 region 2" evidence="8">
    <location>
        <begin position="9"/>
        <end position="76"/>
    </location>
</feature>
<dbReference type="AlphaFoldDB" id="A0A511YMU8"/>
<name>A0A511YMU8_9FLAO</name>
<keyword evidence="5 6" id="KW-0804">Transcription</keyword>
<dbReference type="NCBIfam" id="TIGR02937">
    <property type="entry name" value="sigma70-ECF"/>
    <property type="match status" value="1"/>
</dbReference>
<dbReference type="Gene3D" id="1.10.10.10">
    <property type="entry name" value="Winged helix-like DNA-binding domain superfamily/Winged helix DNA-binding domain"/>
    <property type="match status" value="1"/>
</dbReference>
<dbReference type="Gene3D" id="1.10.1740.10">
    <property type="match status" value="1"/>
</dbReference>
<comment type="caution">
    <text evidence="10">The sequence shown here is derived from an EMBL/GenBank/DDBJ whole genome shotgun (WGS) entry which is preliminary data.</text>
</comment>
<dbReference type="PANTHER" id="PTHR43133">
    <property type="entry name" value="RNA POLYMERASE ECF-TYPE SIGMA FACTO"/>
    <property type="match status" value="1"/>
</dbReference>
<dbReference type="GO" id="GO:0016987">
    <property type="term" value="F:sigma factor activity"/>
    <property type="evidence" value="ECO:0007669"/>
    <property type="project" value="UniProtKB-KW"/>
</dbReference>
<evidence type="ECO:0000313" key="10">
    <source>
        <dbReference type="EMBL" id="GEN76486.1"/>
    </source>
</evidence>
<evidence type="ECO:0000259" key="9">
    <source>
        <dbReference type="Pfam" id="PF08281"/>
    </source>
</evidence>
<organism evidence="10 11">
    <name type="scientific">Chryseobacterium hagamense</name>
    <dbReference type="NCBI Taxonomy" id="395935"/>
    <lineage>
        <taxon>Bacteria</taxon>
        <taxon>Pseudomonadati</taxon>
        <taxon>Bacteroidota</taxon>
        <taxon>Flavobacteriia</taxon>
        <taxon>Flavobacteriales</taxon>
        <taxon>Weeksellaceae</taxon>
        <taxon>Chryseobacterium group</taxon>
        <taxon>Chryseobacterium</taxon>
    </lineage>
</organism>
<evidence type="ECO:0000256" key="5">
    <source>
        <dbReference type="ARBA" id="ARBA00023163"/>
    </source>
</evidence>
<dbReference type="InterPro" id="IPR013325">
    <property type="entry name" value="RNA_pol_sigma_r2"/>
</dbReference>
<dbReference type="OrthoDB" id="1274624at2"/>
<evidence type="ECO:0000259" key="8">
    <source>
        <dbReference type="Pfam" id="PF04542"/>
    </source>
</evidence>
<dbReference type="InterPro" id="IPR013324">
    <property type="entry name" value="RNA_pol_sigma_r3/r4-like"/>
</dbReference>
<dbReference type="GO" id="GO:0006352">
    <property type="term" value="P:DNA-templated transcription initiation"/>
    <property type="evidence" value="ECO:0007669"/>
    <property type="project" value="InterPro"/>
</dbReference>
<feature type="transmembrane region" description="Helical" evidence="7">
    <location>
        <begin position="182"/>
        <end position="200"/>
    </location>
</feature>
<evidence type="ECO:0000313" key="11">
    <source>
        <dbReference type="Proteomes" id="UP000321863"/>
    </source>
</evidence>
<accession>A0A511YMU8</accession>
<dbReference type="EMBL" id="BJYJ01000010">
    <property type="protein sequence ID" value="GEN76486.1"/>
    <property type="molecule type" value="Genomic_DNA"/>
</dbReference>
<evidence type="ECO:0000256" key="7">
    <source>
        <dbReference type="SAM" id="Phobius"/>
    </source>
</evidence>
<evidence type="ECO:0000256" key="2">
    <source>
        <dbReference type="ARBA" id="ARBA00023015"/>
    </source>
</evidence>
<feature type="domain" description="RNA polymerase sigma factor 70 region 4 type 2" evidence="9">
    <location>
        <begin position="112"/>
        <end position="163"/>
    </location>
</feature>